<dbReference type="AlphaFoldDB" id="B5GVI7"/>
<sequence>MPRPSTPDLRLPGGWYTTEELAALLRVDPSTLRRWRTARPPQGPPYVPLTGRVTLYSAADVELWLCERRIAPREGA</sequence>
<name>B5GVI7_STRCL</name>
<dbReference type="RefSeq" id="WP_003955862.1">
    <property type="nucleotide sequence ID" value="NZ_CM000913.1"/>
</dbReference>
<feature type="domain" description="Helix-turn-helix" evidence="1">
    <location>
        <begin position="15"/>
        <end position="69"/>
    </location>
</feature>
<protein>
    <recommendedName>
        <fullName evidence="1">Helix-turn-helix domain-containing protein</fullName>
    </recommendedName>
</protein>
<evidence type="ECO:0000313" key="2">
    <source>
        <dbReference type="EMBL" id="EFG10335.1"/>
    </source>
</evidence>
<gene>
    <name evidence="2" type="ORF">SCLAV_5262</name>
</gene>
<dbReference type="InterPro" id="IPR036388">
    <property type="entry name" value="WH-like_DNA-bd_sf"/>
</dbReference>
<dbReference type="GeneID" id="93728310"/>
<dbReference type="SUPFAM" id="SSF46955">
    <property type="entry name" value="Putative DNA-binding domain"/>
    <property type="match status" value="1"/>
</dbReference>
<organism evidence="2 3">
    <name type="scientific">Streptomyces clavuligerus</name>
    <dbReference type="NCBI Taxonomy" id="1901"/>
    <lineage>
        <taxon>Bacteria</taxon>
        <taxon>Bacillati</taxon>
        <taxon>Actinomycetota</taxon>
        <taxon>Actinomycetes</taxon>
        <taxon>Kitasatosporales</taxon>
        <taxon>Streptomycetaceae</taxon>
        <taxon>Streptomyces</taxon>
    </lineage>
</organism>
<dbReference type="InterPro" id="IPR041657">
    <property type="entry name" value="HTH_17"/>
</dbReference>
<keyword evidence="3" id="KW-1185">Reference proteome</keyword>
<dbReference type="OrthoDB" id="3297680at2"/>
<evidence type="ECO:0000313" key="3">
    <source>
        <dbReference type="Proteomes" id="UP000002357"/>
    </source>
</evidence>
<dbReference type="KEGG" id="sclf:BB341_02670"/>
<dbReference type="Proteomes" id="UP000002357">
    <property type="component" value="Chromosome"/>
</dbReference>
<dbReference type="EMBL" id="CM000913">
    <property type="protein sequence ID" value="EFG10335.1"/>
    <property type="molecule type" value="Genomic_DNA"/>
</dbReference>
<accession>B5GVI7</accession>
<dbReference type="InterPro" id="IPR009061">
    <property type="entry name" value="DNA-bd_dom_put_sf"/>
</dbReference>
<dbReference type="Pfam" id="PF12728">
    <property type="entry name" value="HTH_17"/>
    <property type="match status" value="1"/>
</dbReference>
<dbReference type="eggNOG" id="ENOG5033CF6">
    <property type="taxonomic scope" value="Bacteria"/>
</dbReference>
<reference evidence="2 3" key="1">
    <citation type="journal article" date="2010" name="Genome Biol. Evol.">
        <title>The sequence of a 1.8-mb bacterial linear plasmid reveals a rich evolutionary reservoir of secondary metabolic pathways.</title>
        <authorList>
            <person name="Medema M.H."/>
            <person name="Trefzer A."/>
            <person name="Kovalchuk A."/>
            <person name="van den Berg M."/>
            <person name="Mueller U."/>
            <person name="Heijne W."/>
            <person name="Wu L."/>
            <person name="Alam M.T."/>
            <person name="Ronning C.M."/>
            <person name="Nierman W.C."/>
            <person name="Bovenberg R.A.L."/>
            <person name="Breitling R."/>
            <person name="Takano E."/>
        </authorList>
    </citation>
    <scope>NUCLEOTIDE SEQUENCE [LARGE SCALE GENOMIC DNA]</scope>
    <source>
        <strain evidence="3">ATCC 27064 / DSM 738 / JCM 4710 / NBRC 13307 / NCIMB 12785 / NRRL 3585 / VKM Ac-602</strain>
    </source>
</reference>
<dbReference type="Gene3D" id="1.10.10.10">
    <property type="entry name" value="Winged helix-like DNA-binding domain superfamily/Winged helix DNA-binding domain"/>
    <property type="match status" value="1"/>
</dbReference>
<proteinExistence type="predicted"/>
<evidence type="ECO:0000259" key="1">
    <source>
        <dbReference type="Pfam" id="PF12728"/>
    </source>
</evidence>